<dbReference type="Proteomes" id="UP000241899">
    <property type="component" value="Unassembled WGS sequence"/>
</dbReference>
<comment type="caution">
    <text evidence="1">The sequence shown here is derived from an EMBL/GenBank/DDBJ whole genome shotgun (WGS) entry which is preliminary data.</text>
</comment>
<keyword evidence="2" id="KW-1185">Reference proteome</keyword>
<protein>
    <submittedName>
        <fullName evidence="1">Uncharacterized protein</fullName>
    </submittedName>
</protein>
<accession>A0A2T4JLT4</accession>
<organism evidence="1 2">
    <name type="scientific">Phaeovulum veldkampii DSM 11550</name>
    <dbReference type="NCBI Taxonomy" id="1185920"/>
    <lineage>
        <taxon>Bacteria</taxon>
        <taxon>Pseudomonadati</taxon>
        <taxon>Pseudomonadota</taxon>
        <taxon>Alphaproteobacteria</taxon>
        <taxon>Rhodobacterales</taxon>
        <taxon>Paracoccaceae</taxon>
        <taxon>Phaeovulum</taxon>
    </lineage>
</organism>
<gene>
    <name evidence="1" type="ORF">C5F46_02725</name>
</gene>
<sequence>MAGTTLPADALDRRVRIVNETGVTMVRFFGSNTGSGSWEEDILGEDVLPSGSAVVVNFDDASGYCKFDFKAVFEDGDELVRQGVNVCETGTFTYN</sequence>
<evidence type="ECO:0000313" key="2">
    <source>
        <dbReference type="Proteomes" id="UP000241899"/>
    </source>
</evidence>
<name>A0A2T4JLT4_9RHOB</name>
<evidence type="ECO:0000313" key="1">
    <source>
        <dbReference type="EMBL" id="PTE18871.1"/>
    </source>
</evidence>
<dbReference type="OrthoDB" id="4736977at2"/>
<reference evidence="1 2" key="1">
    <citation type="submission" date="2018-03" db="EMBL/GenBank/DDBJ databases">
        <title>Rhodobacter veldkampii.</title>
        <authorList>
            <person name="Meyer T.E."/>
            <person name="Miller S."/>
            <person name="Lodha T."/>
            <person name="Gandham S."/>
            <person name="Chintalapati S."/>
            <person name="Chintalapati V.R."/>
        </authorList>
    </citation>
    <scope>NUCLEOTIDE SEQUENCE [LARGE SCALE GENOMIC DNA]</scope>
    <source>
        <strain evidence="1 2">DSM 11550</strain>
    </source>
</reference>
<dbReference type="EMBL" id="PZKF01000004">
    <property type="protein sequence ID" value="PTE18871.1"/>
    <property type="molecule type" value="Genomic_DNA"/>
</dbReference>
<proteinExistence type="predicted"/>
<dbReference type="AlphaFoldDB" id="A0A2T4JLT4"/>